<protein>
    <submittedName>
        <fullName evidence="2">Uncharacterized protein</fullName>
    </submittedName>
</protein>
<evidence type="ECO:0000313" key="3">
    <source>
        <dbReference type="Proteomes" id="UP001152622"/>
    </source>
</evidence>
<keyword evidence="3" id="KW-1185">Reference proteome</keyword>
<evidence type="ECO:0000313" key="2">
    <source>
        <dbReference type="EMBL" id="KAJ8346009.1"/>
    </source>
</evidence>
<name>A0A9Q1EVY2_SYNKA</name>
<reference evidence="2" key="1">
    <citation type="journal article" date="2023" name="Science">
        <title>Genome structures resolve the early diversification of teleost fishes.</title>
        <authorList>
            <person name="Parey E."/>
            <person name="Louis A."/>
            <person name="Montfort J."/>
            <person name="Bouchez O."/>
            <person name="Roques C."/>
            <person name="Iampietro C."/>
            <person name="Lluch J."/>
            <person name="Castinel A."/>
            <person name="Donnadieu C."/>
            <person name="Desvignes T."/>
            <person name="Floi Bucao C."/>
            <person name="Jouanno E."/>
            <person name="Wen M."/>
            <person name="Mejri S."/>
            <person name="Dirks R."/>
            <person name="Jansen H."/>
            <person name="Henkel C."/>
            <person name="Chen W.J."/>
            <person name="Zahm M."/>
            <person name="Cabau C."/>
            <person name="Klopp C."/>
            <person name="Thompson A.W."/>
            <person name="Robinson-Rechavi M."/>
            <person name="Braasch I."/>
            <person name="Lecointre G."/>
            <person name="Bobe J."/>
            <person name="Postlethwait J.H."/>
            <person name="Berthelot C."/>
            <person name="Roest Crollius H."/>
            <person name="Guiguen Y."/>
        </authorList>
    </citation>
    <scope>NUCLEOTIDE SEQUENCE</scope>
    <source>
        <strain evidence="2">WJC10195</strain>
    </source>
</reference>
<sequence>MLVRLGELVWAGALTGPRCEGYSGDESGYVRGHKRSYRPRKPRLGLDMILFTKTSPVPGFPRPLLSSPHPPPPPPLLLYAALPNSSLGCKEEPQPAGVKRSARSPEGPDSQSNFGGPAPKQRYKRTLCGPTAEGFDAFKKNATRR</sequence>
<evidence type="ECO:0000256" key="1">
    <source>
        <dbReference type="SAM" id="MobiDB-lite"/>
    </source>
</evidence>
<accession>A0A9Q1EVY2</accession>
<organism evidence="2 3">
    <name type="scientific">Synaphobranchus kaupii</name>
    <name type="common">Kaup's arrowtooth eel</name>
    <dbReference type="NCBI Taxonomy" id="118154"/>
    <lineage>
        <taxon>Eukaryota</taxon>
        <taxon>Metazoa</taxon>
        <taxon>Chordata</taxon>
        <taxon>Craniata</taxon>
        <taxon>Vertebrata</taxon>
        <taxon>Euteleostomi</taxon>
        <taxon>Actinopterygii</taxon>
        <taxon>Neopterygii</taxon>
        <taxon>Teleostei</taxon>
        <taxon>Anguilliformes</taxon>
        <taxon>Synaphobranchidae</taxon>
        <taxon>Synaphobranchus</taxon>
    </lineage>
</organism>
<dbReference type="Proteomes" id="UP001152622">
    <property type="component" value="Chromosome 12"/>
</dbReference>
<dbReference type="EMBL" id="JAINUF010000012">
    <property type="protein sequence ID" value="KAJ8346009.1"/>
    <property type="molecule type" value="Genomic_DNA"/>
</dbReference>
<proteinExistence type="predicted"/>
<feature type="region of interest" description="Disordered" evidence="1">
    <location>
        <begin position="59"/>
        <end position="145"/>
    </location>
</feature>
<feature type="compositionally biased region" description="Low complexity" evidence="1">
    <location>
        <begin position="77"/>
        <end position="87"/>
    </location>
</feature>
<dbReference type="AlphaFoldDB" id="A0A9Q1EVY2"/>
<comment type="caution">
    <text evidence="2">The sequence shown here is derived from an EMBL/GenBank/DDBJ whole genome shotgun (WGS) entry which is preliminary data.</text>
</comment>
<gene>
    <name evidence="2" type="ORF">SKAU_G00302020</name>
</gene>